<dbReference type="RefSeq" id="WP_266060258.1">
    <property type="nucleotide sequence ID" value="NZ_JAPKFM010000003.1"/>
</dbReference>
<feature type="compositionally biased region" description="Basic and acidic residues" evidence="1">
    <location>
        <begin position="29"/>
        <end position="38"/>
    </location>
</feature>
<name>A0A9X3D226_9ACTN</name>
<dbReference type="AlphaFoldDB" id="A0A9X3D226"/>
<protein>
    <submittedName>
        <fullName evidence="2">Uncharacterized protein</fullName>
    </submittedName>
</protein>
<evidence type="ECO:0000313" key="2">
    <source>
        <dbReference type="EMBL" id="MCX2963214.1"/>
    </source>
</evidence>
<comment type="caution">
    <text evidence="2">The sequence shown here is derived from an EMBL/GenBank/DDBJ whole genome shotgun (WGS) entry which is preliminary data.</text>
</comment>
<accession>A0A9X3D226</accession>
<evidence type="ECO:0000256" key="1">
    <source>
        <dbReference type="SAM" id="MobiDB-lite"/>
    </source>
</evidence>
<reference evidence="2" key="1">
    <citation type="submission" date="2022-10" db="EMBL/GenBank/DDBJ databases">
        <title>WGS of marine actinomycetes from Thailand.</title>
        <authorList>
            <person name="Thawai C."/>
        </authorList>
    </citation>
    <scope>NUCLEOTIDE SEQUENCE</scope>
    <source>
        <strain evidence="2">SW21</strain>
    </source>
</reference>
<dbReference type="Proteomes" id="UP001143347">
    <property type="component" value="Unassembled WGS sequence"/>
</dbReference>
<evidence type="ECO:0000313" key="3">
    <source>
        <dbReference type="Proteomes" id="UP001143347"/>
    </source>
</evidence>
<keyword evidence="3" id="KW-1185">Reference proteome</keyword>
<dbReference type="EMBL" id="JAPKFM010000003">
    <property type="protein sequence ID" value="MCX2963214.1"/>
    <property type="molecule type" value="Genomic_DNA"/>
</dbReference>
<sequence length="44" mass="4667">MIAKLAGPPDPRDHFSGTVAVELSSQARVLHEGDRGPDRPVGTE</sequence>
<feature type="region of interest" description="Disordered" evidence="1">
    <location>
        <begin position="25"/>
        <end position="44"/>
    </location>
</feature>
<organism evidence="2 3">
    <name type="scientific">Gordonia aquimaris</name>
    <dbReference type="NCBI Taxonomy" id="2984863"/>
    <lineage>
        <taxon>Bacteria</taxon>
        <taxon>Bacillati</taxon>
        <taxon>Actinomycetota</taxon>
        <taxon>Actinomycetes</taxon>
        <taxon>Mycobacteriales</taxon>
        <taxon>Gordoniaceae</taxon>
        <taxon>Gordonia</taxon>
    </lineage>
</organism>
<gene>
    <name evidence="2" type="ORF">OSB52_03815</name>
</gene>
<proteinExistence type="predicted"/>